<organism evidence="1 2">
    <name type="scientific">Pseudomassariella vexata</name>
    <dbReference type="NCBI Taxonomy" id="1141098"/>
    <lineage>
        <taxon>Eukaryota</taxon>
        <taxon>Fungi</taxon>
        <taxon>Dikarya</taxon>
        <taxon>Ascomycota</taxon>
        <taxon>Pezizomycotina</taxon>
        <taxon>Sordariomycetes</taxon>
        <taxon>Xylariomycetidae</taxon>
        <taxon>Amphisphaeriales</taxon>
        <taxon>Pseudomassariaceae</taxon>
        <taxon>Pseudomassariella</taxon>
    </lineage>
</organism>
<dbReference type="RefSeq" id="XP_040716694.1">
    <property type="nucleotide sequence ID" value="XM_040860228.1"/>
</dbReference>
<proteinExistence type="predicted"/>
<sequence>MSRRSNFSQVPQPTAPSTICQNCKTLSHRLRLMKPRKGCRRANRNSDIAQTFDNFSISLYSFFSRSHSTPNAARRHRQFWMTDRSNLHRMDRQLTPLIWDTGDGTINLPACLVSTRINLRCRNSHPSVGVIDVSSAGALGRLNAVAAWRGISSTISVKVNYANQTCMVYQVSHHNLALRLSPERHKLAWLPFFQGGLSRGDRTDMARYTNWYLTSHAFQNTNSAWGKVTSNAAIHQPPHDC</sequence>
<dbReference type="AlphaFoldDB" id="A0A1Y2E1Z1"/>
<reference evidence="1 2" key="1">
    <citation type="submission" date="2016-07" db="EMBL/GenBank/DDBJ databases">
        <title>Pervasive Adenine N6-methylation of Active Genes in Fungi.</title>
        <authorList>
            <consortium name="DOE Joint Genome Institute"/>
            <person name="Mondo S.J."/>
            <person name="Dannebaum R.O."/>
            <person name="Kuo R.C."/>
            <person name="Labutti K."/>
            <person name="Haridas S."/>
            <person name="Kuo A."/>
            <person name="Salamov A."/>
            <person name="Ahrendt S.R."/>
            <person name="Lipzen A."/>
            <person name="Sullivan W."/>
            <person name="Andreopoulos W.B."/>
            <person name="Clum A."/>
            <person name="Lindquist E."/>
            <person name="Daum C."/>
            <person name="Ramamoorthy G.K."/>
            <person name="Gryganskyi A."/>
            <person name="Culley D."/>
            <person name="Magnuson J.K."/>
            <person name="James T.Y."/>
            <person name="O'Malley M.A."/>
            <person name="Stajich J.E."/>
            <person name="Spatafora J.W."/>
            <person name="Visel A."/>
            <person name="Grigoriev I.V."/>
        </authorList>
    </citation>
    <scope>NUCLEOTIDE SEQUENCE [LARGE SCALE GENOMIC DNA]</scope>
    <source>
        <strain evidence="1 2">CBS 129021</strain>
    </source>
</reference>
<gene>
    <name evidence="1" type="ORF">BCR38DRAFT_433096</name>
</gene>
<comment type="caution">
    <text evidence="1">The sequence shown here is derived from an EMBL/GenBank/DDBJ whole genome shotgun (WGS) entry which is preliminary data.</text>
</comment>
<accession>A0A1Y2E1Z1</accession>
<keyword evidence="2" id="KW-1185">Reference proteome</keyword>
<dbReference type="GeneID" id="63776440"/>
<evidence type="ECO:0000313" key="1">
    <source>
        <dbReference type="EMBL" id="ORY65542.1"/>
    </source>
</evidence>
<dbReference type="EMBL" id="MCFJ01000006">
    <property type="protein sequence ID" value="ORY65542.1"/>
    <property type="molecule type" value="Genomic_DNA"/>
</dbReference>
<evidence type="ECO:0000313" key="2">
    <source>
        <dbReference type="Proteomes" id="UP000193689"/>
    </source>
</evidence>
<protein>
    <submittedName>
        <fullName evidence="1">Uncharacterized protein</fullName>
    </submittedName>
</protein>
<dbReference type="InParanoid" id="A0A1Y2E1Z1"/>
<dbReference type="Proteomes" id="UP000193689">
    <property type="component" value="Unassembled WGS sequence"/>
</dbReference>
<name>A0A1Y2E1Z1_9PEZI</name>